<comment type="caution">
    <text evidence="1">The sequence shown here is derived from an EMBL/GenBank/DDBJ whole genome shotgun (WGS) entry which is preliminary data.</text>
</comment>
<dbReference type="SUPFAM" id="SSF55418">
    <property type="entry name" value="eIF4e-like"/>
    <property type="match status" value="1"/>
</dbReference>
<dbReference type="AlphaFoldDB" id="A0A0W0W1M1"/>
<dbReference type="PATRIC" id="fig|454.4.peg.1276"/>
<accession>A0A0W0W1M1</accession>
<dbReference type="OrthoDB" id="10017628at2"/>
<dbReference type="Gene3D" id="3.30.760.10">
    <property type="entry name" value="RNA Cap, Translation Initiation Factor Eif4e"/>
    <property type="match status" value="1"/>
</dbReference>
<dbReference type="RefSeq" id="WP_058501545.1">
    <property type="nucleotide sequence ID" value="NZ_CAAAJA010000097.1"/>
</dbReference>
<dbReference type="InterPro" id="IPR015034">
    <property type="entry name" value="Bles03"/>
</dbReference>
<gene>
    <name evidence="1" type="ORF">Lisr_1186</name>
</gene>
<reference evidence="1 2" key="1">
    <citation type="submission" date="2015-11" db="EMBL/GenBank/DDBJ databases">
        <title>Genomic analysis of 38 Legionella species identifies large and diverse effector repertoires.</title>
        <authorList>
            <person name="Burstein D."/>
            <person name="Amaro F."/>
            <person name="Zusman T."/>
            <person name="Lifshitz Z."/>
            <person name="Cohen O."/>
            <person name="Gilbert J.A."/>
            <person name="Pupko T."/>
            <person name="Shuman H.A."/>
            <person name="Segal G."/>
        </authorList>
    </citation>
    <scope>NUCLEOTIDE SEQUENCE [LARGE SCALE GENOMIC DNA]</scope>
    <source>
        <strain evidence="1 2">Bercovier 4</strain>
    </source>
</reference>
<name>A0A0W0W1M1_9GAMM</name>
<dbReference type="STRING" id="454.Lisr_1186"/>
<proteinExistence type="predicted"/>
<keyword evidence="2" id="KW-1185">Reference proteome</keyword>
<dbReference type="InterPro" id="IPR023398">
    <property type="entry name" value="TIF_eIF4e-like"/>
</dbReference>
<dbReference type="EMBL" id="LNYH01000057">
    <property type="protein sequence ID" value="KTD26202.1"/>
    <property type="molecule type" value="Genomic_DNA"/>
</dbReference>
<evidence type="ECO:0000313" key="1">
    <source>
        <dbReference type="EMBL" id="KTD26202.1"/>
    </source>
</evidence>
<dbReference type="Proteomes" id="UP000054761">
    <property type="component" value="Unassembled WGS sequence"/>
</dbReference>
<evidence type="ECO:0000313" key="2">
    <source>
        <dbReference type="Proteomes" id="UP000054761"/>
    </source>
</evidence>
<sequence length="292" mass="33742">MAKPYHFSFDKDGNFKASIVSETRITSEEELINSVKPSILSDKDDIHLGYVSIEKQHDRNETQNEGKWTLYFPKGAKEIDEAWALLVEMVKQGISHKVEITVSSSNNDFQVVSVYTKDRKDLKDVLEVYDQLKDKQLIDKAKACLGKEQTAIEYKTVIKKGYVLRENCEQIDYQEYDTDLLRILSALEEHPKYILHGGGKKVDGKKYSESAGLIVEKIKQYFRYISSKEKCDEILQYTQNQLRYKNQATKGSCFFGLGGRHQTTAELYSKVYQQVQTLMEKNEEKENNIECV</sequence>
<dbReference type="Pfam" id="PF08939">
    <property type="entry name" value="Bles03"/>
    <property type="match status" value="1"/>
</dbReference>
<organism evidence="1 2">
    <name type="scientific">Legionella israelensis</name>
    <dbReference type="NCBI Taxonomy" id="454"/>
    <lineage>
        <taxon>Bacteria</taxon>
        <taxon>Pseudomonadati</taxon>
        <taxon>Pseudomonadota</taxon>
        <taxon>Gammaproteobacteria</taxon>
        <taxon>Legionellales</taxon>
        <taxon>Legionellaceae</taxon>
        <taxon>Legionella</taxon>
    </lineage>
</organism>
<protein>
    <submittedName>
        <fullName evidence="1">Uncharacterized protein</fullName>
    </submittedName>
</protein>